<reference evidence="1 2" key="1">
    <citation type="journal article" date="2015" name="Genome Announc.">
        <title>Draft Genome Sequences of Marine Isolates of Thalassomonas viridans and Thalassomonas actiniarum.</title>
        <authorList>
            <person name="Olonade I."/>
            <person name="van Zyl L.J."/>
            <person name="Trindade M."/>
        </authorList>
    </citation>
    <scope>NUCLEOTIDE SEQUENCE [LARGE SCALE GENOMIC DNA]</scope>
    <source>
        <strain evidence="1 2">A5K-106</strain>
    </source>
</reference>
<reference evidence="1 2" key="2">
    <citation type="journal article" date="2022" name="Mar. Drugs">
        <title>Bioassay-Guided Fractionation Leads to the Detection of Cholic Acid Generated by the Rare Thalassomonas sp.</title>
        <authorList>
            <person name="Pheiffer F."/>
            <person name="Schneider Y.K."/>
            <person name="Hansen E.H."/>
            <person name="Andersen J.H."/>
            <person name="Isaksson J."/>
            <person name="Busche T."/>
            <person name="R C."/>
            <person name="Kalinowski J."/>
            <person name="Zyl L.V."/>
            <person name="Trindade M."/>
        </authorList>
    </citation>
    <scope>NUCLEOTIDE SEQUENCE [LARGE SCALE GENOMIC DNA]</scope>
    <source>
        <strain evidence="1 2">A5K-106</strain>
    </source>
</reference>
<sequence length="185" mass="21121">MDKVKVIAISGVSGCGKTSVIKQLAKEFSCPYLLFDDHTDENTYPNDMKLWFKHGADVAEIKTPKFVNSLRHLKAKSNNAFIFIEEPFGRCRDSIASLIDYVVLLDLPMEVCLSRVIMRHIKHASGDSLNTIPRYLSMYDDHFRDIYIESTNQVREDSDLIIQEVASIESTTKSIINFLKNNTKQ</sequence>
<dbReference type="AlphaFoldDB" id="A0AAE9YZG6"/>
<protein>
    <submittedName>
        <fullName evidence="1">AAA family ATPase</fullName>
    </submittedName>
</protein>
<dbReference type="KEGG" id="tact:SG35_029060"/>
<name>A0AAE9YZG6_9GAMM</name>
<gene>
    <name evidence="1" type="ORF">SG35_029060</name>
</gene>
<evidence type="ECO:0000313" key="1">
    <source>
        <dbReference type="EMBL" id="WDE02462.1"/>
    </source>
</evidence>
<accession>A0AAE9YZG6</accession>
<proteinExistence type="predicted"/>
<dbReference type="EMBL" id="CP059736">
    <property type="protein sequence ID" value="WDE02462.1"/>
    <property type="molecule type" value="Genomic_DNA"/>
</dbReference>
<dbReference type="InterPro" id="IPR027417">
    <property type="entry name" value="P-loop_NTPase"/>
</dbReference>
<keyword evidence="2" id="KW-1185">Reference proteome</keyword>
<organism evidence="1 2">
    <name type="scientific">Thalassomonas actiniarum</name>
    <dbReference type="NCBI Taxonomy" id="485447"/>
    <lineage>
        <taxon>Bacteria</taxon>
        <taxon>Pseudomonadati</taxon>
        <taxon>Pseudomonadota</taxon>
        <taxon>Gammaproteobacteria</taxon>
        <taxon>Alteromonadales</taxon>
        <taxon>Colwelliaceae</taxon>
        <taxon>Thalassomonas</taxon>
    </lineage>
</organism>
<dbReference type="Gene3D" id="3.40.50.300">
    <property type="entry name" value="P-loop containing nucleotide triphosphate hydrolases"/>
    <property type="match status" value="1"/>
</dbReference>
<evidence type="ECO:0000313" key="2">
    <source>
        <dbReference type="Proteomes" id="UP000032568"/>
    </source>
</evidence>
<dbReference type="Proteomes" id="UP000032568">
    <property type="component" value="Chromosome pTact"/>
</dbReference>
<dbReference type="SUPFAM" id="SSF52540">
    <property type="entry name" value="P-loop containing nucleoside triphosphate hydrolases"/>
    <property type="match status" value="1"/>
</dbReference>